<sequence>MEQEKVFLWRRFTLREAVLLCFCATLIILTRAGLRLHLHMPGHVMFFTMFFFLLARGCVPRLGAATLVGLITSLASILLGMGSGGVITLVKFLLPALVVDLAGLIAPSFVTSLIACATVGVLASLLRAGTNTGVEWLLGIDEEIMLNKAVISAGLNGLWGGLGALAVPAIIRRLRKNGLIDQGASA</sequence>
<evidence type="ECO:0008006" key="4">
    <source>
        <dbReference type="Google" id="ProtNLM"/>
    </source>
</evidence>
<gene>
    <name evidence="2" type="ORF">JFN90_21850</name>
</gene>
<evidence type="ECO:0000313" key="2">
    <source>
        <dbReference type="EMBL" id="MBJ6802783.1"/>
    </source>
</evidence>
<keyword evidence="1" id="KW-1133">Transmembrane helix</keyword>
<dbReference type="Proteomes" id="UP000641025">
    <property type="component" value="Unassembled WGS sequence"/>
</dbReference>
<keyword evidence="3" id="KW-1185">Reference proteome</keyword>
<proteinExistence type="predicted"/>
<evidence type="ECO:0000313" key="3">
    <source>
        <dbReference type="Proteomes" id="UP000641025"/>
    </source>
</evidence>
<protein>
    <recommendedName>
        <fullName evidence="4">MptD family ECF transporter S component</fullName>
    </recommendedName>
</protein>
<feature type="transmembrane region" description="Helical" evidence="1">
    <location>
        <begin position="12"/>
        <end position="30"/>
    </location>
</feature>
<evidence type="ECO:0000256" key="1">
    <source>
        <dbReference type="SAM" id="Phobius"/>
    </source>
</evidence>
<organism evidence="2 3">
    <name type="scientific">Geomonas propionica</name>
    <dbReference type="NCBI Taxonomy" id="2798582"/>
    <lineage>
        <taxon>Bacteria</taxon>
        <taxon>Pseudomonadati</taxon>
        <taxon>Thermodesulfobacteriota</taxon>
        <taxon>Desulfuromonadia</taxon>
        <taxon>Geobacterales</taxon>
        <taxon>Geobacteraceae</taxon>
        <taxon>Geomonas</taxon>
    </lineage>
</organism>
<accession>A0ABS0YXV5</accession>
<feature type="transmembrane region" description="Helical" evidence="1">
    <location>
        <begin position="62"/>
        <end position="79"/>
    </location>
</feature>
<comment type="caution">
    <text evidence="2">The sequence shown here is derived from an EMBL/GenBank/DDBJ whole genome shotgun (WGS) entry which is preliminary data.</text>
</comment>
<dbReference type="EMBL" id="JAEMHK010000027">
    <property type="protein sequence ID" value="MBJ6802783.1"/>
    <property type="molecule type" value="Genomic_DNA"/>
</dbReference>
<reference evidence="2 3" key="1">
    <citation type="submission" date="2020-12" db="EMBL/GenBank/DDBJ databases">
        <title>Geomonas sp. Red259, isolated from paddy soil.</title>
        <authorList>
            <person name="Xu Z."/>
            <person name="Zhang Z."/>
            <person name="Masuda Y."/>
            <person name="Itoh H."/>
            <person name="Senoo K."/>
        </authorList>
    </citation>
    <scope>NUCLEOTIDE SEQUENCE [LARGE SCALE GENOMIC DNA]</scope>
    <source>
        <strain evidence="2 3">Red259</strain>
    </source>
</reference>
<feature type="transmembrane region" description="Helical" evidence="1">
    <location>
        <begin position="36"/>
        <end position="55"/>
    </location>
</feature>
<feature type="transmembrane region" description="Helical" evidence="1">
    <location>
        <begin position="109"/>
        <end position="129"/>
    </location>
</feature>
<feature type="transmembrane region" description="Helical" evidence="1">
    <location>
        <begin position="149"/>
        <end position="171"/>
    </location>
</feature>
<keyword evidence="1" id="KW-0472">Membrane</keyword>
<dbReference type="RefSeq" id="WP_199397253.1">
    <property type="nucleotide sequence ID" value="NZ_JAEMHK010000027.1"/>
</dbReference>
<keyword evidence="1" id="KW-0812">Transmembrane</keyword>
<name>A0ABS0YXV5_9BACT</name>